<accession>A0A0A1TGV8</accession>
<proteinExistence type="predicted"/>
<dbReference type="EMBL" id="CDHN01000002">
    <property type="protein sequence ID" value="CEJ88301.1"/>
    <property type="molecule type" value="Genomic_DNA"/>
</dbReference>
<dbReference type="AlphaFoldDB" id="A0A0A1TGV8"/>
<dbReference type="CDD" id="cd20071">
    <property type="entry name" value="SET_SMYD"/>
    <property type="match status" value="1"/>
</dbReference>
<dbReference type="InterPro" id="IPR001214">
    <property type="entry name" value="SET_dom"/>
</dbReference>
<dbReference type="SUPFAM" id="SSF82199">
    <property type="entry name" value="SET domain"/>
    <property type="match status" value="1"/>
</dbReference>
<organism evidence="2 3">
    <name type="scientific">[Torrubiella] hemipterigena</name>
    <dbReference type="NCBI Taxonomy" id="1531966"/>
    <lineage>
        <taxon>Eukaryota</taxon>
        <taxon>Fungi</taxon>
        <taxon>Dikarya</taxon>
        <taxon>Ascomycota</taxon>
        <taxon>Pezizomycotina</taxon>
        <taxon>Sordariomycetes</taxon>
        <taxon>Hypocreomycetidae</taxon>
        <taxon>Hypocreales</taxon>
        <taxon>Clavicipitaceae</taxon>
        <taxon>Clavicipitaceae incertae sedis</taxon>
        <taxon>'Torrubiella' clade</taxon>
    </lineage>
</organism>
<dbReference type="PANTHER" id="PTHR47332:SF6">
    <property type="entry name" value="SET DOMAIN-CONTAINING PROTEIN"/>
    <property type="match status" value="1"/>
</dbReference>
<dbReference type="InterPro" id="IPR011990">
    <property type="entry name" value="TPR-like_helical_dom_sf"/>
</dbReference>
<sequence>MIKPTISSFCLFSLASAGNQHVLGWDVFGAMSYGPPSFDSLIGWESPIESVSDSKCRALHNGSDFVRVYSSPEFAHGRGISIVTTAEDMAQIQELPAFSKRDIYTKYNINKQVAQPFEERELPGRGKGLIANKTLHRGDRIFAHTPILIFHEDASATLDEDYWADVESCAVGTLPPTSNKLFWQLFGQPSHGPAGGRINTNAFAIDIEDTEHYAVFPEIARLNHDCRPNAAYFFDEDTLTHYVHAITDIAIGTELTITYIDPHLPRKQRQEALSSTWGFTCSCSLCTADRRLARLSDSRLAQIEEITGYFEEDEIGSSDMALALLQLYEQERLYAPMGEAHMHAARAFCAEGNRWRAISHARLAVEIGSLDNGFHDEDVLMMKRLAKAPEKQECWPRKIASKAKQEDK</sequence>
<dbReference type="PROSITE" id="PS50280">
    <property type="entry name" value="SET"/>
    <property type="match status" value="1"/>
</dbReference>
<keyword evidence="3" id="KW-1185">Reference proteome</keyword>
<dbReference type="HOGENOM" id="CLU_028281_6_1_1"/>
<gene>
    <name evidence="2" type="ORF">VHEMI04678</name>
</gene>
<dbReference type="InterPro" id="IPR046341">
    <property type="entry name" value="SET_dom_sf"/>
</dbReference>
<dbReference type="SMART" id="SM00317">
    <property type="entry name" value="SET"/>
    <property type="match status" value="1"/>
</dbReference>
<dbReference type="Pfam" id="PF00856">
    <property type="entry name" value="SET"/>
    <property type="match status" value="1"/>
</dbReference>
<name>A0A0A1TGV8_9HYPO</name>
<dbReference type="InterPro" id="IPR053185">
    <property type="entry name" value="SET_domain_protein"/>
</dbReference>
<evidence type="ECO:0000259" key="1">
    <source>
        <dbReference type="PROSITE" id="PS50280"/>
    </source>
</evidence>
<evidence type="ECO:0000313" key="3">
    <source>
        <dbReference type="Proteomes" id="UP000039046"/>
    </source>
</evidence>
<dbReference type="Gene3D" id="1.25.40.10">
    <property type="entry name" value="Tetratricopeptide repeat domain"/>
    <property type="match status" value="1"/>
</dbReference>
<dbReference type="PANTHER" id="PTHR47332">
    <property type="entry name" value="SET DOMAIN-CONTAINING PROTEIN 5"/>
    <property type="match status" value="1"/>
</dbReference>
<dbReference type="Proteomes" id="UP000039046">
    <property type="component" value="Unassembled WGS sequence"/>
</dbReference>
<dbReference type="Gene3D" id="2.170.270.10">
    <property type="entry name" value="SET domain"/>
    <property type="match status" value="1"/>
</dbReference>
<dbReference type="OrthoDB" id="265717at2759"/>
<protein>
    <recommendedName>
        <fullName evidence="1">SET domain-containing protein</fullName>
    </recommendedName>
</protein>
<evidence type="ECO:0000313" key="2">
    <source>
        <dbReference type="EMBL" id="CEJ88301.1"/>
    </source>
</evidence>
<dbReference type="STRING" id="1531966.A0A0A1TGV8"/>
<reference evidence="2 3" key="1">
    <citation type="journal article" date="2015" name="Genome Announc.">
        <title>Draft Genome Sequence and Gene Annotation of the Entomopathogenic Fungus Verticillium hemipterigenum.</title>
        <authorList>
            <person name="Horn F."/>
            <person name="Habel A."/>
            <person name="Scharf D.H."/>
            <person name="Dworschak J."/>
            <person name="Brakhage A.A."/>
            <person name="Guthke R."/>
            <person name="Hertweck C."/>
            <person name="Linde J."/>
        </authorList>
    </citation>
    <scope>NUCLEOTIDE SEQUENCE [LARGE SCALE GENOMIC DNA]</scope>
</reference>
<feature type="domain" description="SET" evidence="1">
    <location>
        <begin position="115"/>
        <end position="260"/>
    </location>
</feature>